<evidence type="ECO:0000313" key="4">
    <source>
        <dbReference type="Proteomes" id="UP000192468"/>
    </source>
</evidence>
<keyword evidence="4" id="KW-1185">Reference proteome</keyword>
<evidence type="ECO:0000256" key="1">
    <source>
        <dbReference type="ARBA" id="ARBA00009108"/>
    </source>
</evidence>
<dbReference type="STRING" id="1121291.SAMN02745134_00408"/>
<feature type="coiled-coil region" evidence="2">
    <location>
        <begin position="41"/>
        <end position="82"/>
    </location>
</feature>
<organism evidence="3 4">
    <name type="scientific">Clostridium acidisoli DSM 12555</name>
    <dbReference type="NCBI Taxonomy" id="1121291"/>
    <lineage>
        <taxon>Bacteria</taxon>
        <taxon>Bacillati</taxon>
        <taxon>Bacillota</taxon>
        <taxon>Clostridia</taxon>
        <taxon>Eubacteriales</taxon>
        <taxon>Clostridiaceae</taxon>
        <taxon>Clostridium</taxon>
    </lineage>
</organism>
<gene>
    <name evidence="3" type="ORF">SAMN02745134_00408</name>
</gene>
<dbReference type="InterPro" id="IPR010273">
    <property type="entry name" value="DUF881"/>
</dbReference>
<comment type="similarity">
    <text evidence="1">Belongs to the UPF0749 family.</text>
</comment>
<dbReference type="Gene3D" id="3.30.70.1880">
    <property type="entry name" value="Protein of unknown function DUF881"/>
    <property type="match status" value="1"/>
</dbReference>
<dbReference type="RefSeq" id="WP_084113596.1">
    <property type="nucleotide sequence ID" value="NZ_FWXH01000002.1"/>
</dbReference>
<dbReference type="EMBL" id="FWXH01000002">
    <property type="protein sequence ID" value="SMC17717.1"/>
    <property type="molecule type" value="Genomic_DNA"/>
</dbReference>
<dbReference type="OrthoDB" id="9776196at2"/>
<proteinExistence type="inferred from homology"/>
<evidence type="ECO:0000256" key="2">
    <source>
        <dbReference type="SAM" id="Coils"/>
    </source>
</evidence>
<keyword evidence="2" id="KW-0175">Coiled coil</keyword>
<dbReference type="AlphaFoldDB" id="A0A1W1X1D8"/>
<evidence type="ECO:0000313" key="3">
    <source>
        <dbReference type="EMBL" id="SMC17717.1"/>
    </source>
</evidence>
<protein>
    <submittedName>
        <fullName evidence="3">Uncharacterized conserved protein YlxW, UPF0749 family</fullName>
    </submittedName>
</protein>
<dbReference type="PANTHER" id="PTHR37313:SF2">
    <property type="entry name" value="UPF0749 PROTEIN YLXX"/>
    <property type="match status" value="1"/>
</dbReference>
<reference evidence="3 4" key="1">
    <citation type="submission" date="2017-04" db="EMBL/GenBank/DDBJ databases">
        <authorList>
            <person name="Afonso C.L."/>
            <person name="Miller P.J."/>
            <person name="Scott M.A."/>
            <person name="Spackman E."/>
            <person name="Goraichik I."/>
            <person name="Dimitrov K.M."/>
            <person name="Suarez D.L."/>
            <person name="Swayne D.E."/>
        </authorList>
    </citation>
    <scope>NUCLEOTIDE SEQUENCE [LARGE SCALE GENOMIC DNA]</scope>
    <source>
        <strain evidence="3 4">DSM 12555</strain>
    </source>
</reference>
<name>A0A1W1X1D8_9CLOT</name>
<dbReference type="PANTHER" id="PTHR37313">
    <property type="entry name" value="UPF0749 PROTEIN RV1825"/>
    <property type="match status" value="1"/>
</dbReference>
<dbReference type="Proteomes" id="UP000192468">
    <property type="component" value="Unassembled WGS sequence"/>
</dbReference>
<accession>A0A1W1X1D8</accession>
<sequence>MRKLRSQLAVAGVCCILGFMLAYQFRIINFQETKINSQVDTSQITVEVDQLKKEKDDLNKQINDLQNKIKQYQDSAANKSDLNKQIVKDLNNLNLITGNTDVKGQGITITITPKNNMFSADITSSSDVITDKDLIDLVNELRFAGAEAISINDIRILADTGIKTSGGVTNIFLGTKDRISPYEKIVIKAIGNKDKLNSAIVFPGVLDVIPSSSYTVDAPEKSSSIVIYKSNAVTNFQYAKPVNK</sequence>
<dbReference type="Pfam" id="PF05949">
    <property type="entry name" value="DUF881"/>
    <property type="match status" value="1"/>
</dbReference>